<proteinExistence type="predicted"/>
<feature type="region of interest" description="Disordered" evidence="1">
    <location>
        <begin position="58"/>
        <end position="106"/>
    </location>
</feature>
<evidence type="ECO:0000259" key="2">
    <source>
        <dbReference type="SMART" id="SM00333"/>
    </source>
</evidence>
<reference evidence="3" key="2">
    <citation type="submission" date="2025-08" db="UniProtKB">
        <authorList>
            <consortium name="Ensembl"/>
        </authorList>
    </citation>
    <scope>IDENTIFICATION</scope>
</reference>
<feature type="compositionally biased region" description="Low complexity" evidence="1">
    <location>
        <begin position="87"/>
        <end position="98"/>
    </location>
</feature>
<reference evidence="3" key="3">
    <citation type="submission" date="2025-09" db="UniProtKB">
        <authorList>
            <consortium name="Ensembl"/>
        </authorList>
    </citation>
    <scope>IDENTIFICATION</scope>
</reference>
<dbReference type="SUPFAM" id="SSF63748">
    <property type="entry name" value="Tudor/PWWP/MBT"/>
    <property type="match status" value="1"/>
</dbReference>
<dbReference type="FunFam" id="2.30.30.140:FF:000058">
    <property type="entry name" value="Lamin B receptor"/>
    <property type="match status" value="1"/>
</dbReference>
<dbReference type="InterPro" id="IPR002999">
    <property type="entry name" value="Tudor"/>
</dbReference>
<feature type="compositionally biased region" description="Basic residues" evidence="1">
    <location>
        <begin position="67"/>
        <end position="81"/>
    </location>
</feature>
<dbReference type="AlphaFoldDB" id="A0AAY4AX95"/>
<protein>
    <recommendedName>
        <fullName evidence="2">Tudor domain-containing protein</fullName>
    </recommendedName>
</protein>
<dbReference type="GeneTree" id="ENSGT00940000165801"/>
<sequence length="174" mass="20235">MPSSRFQKGDVVMGRWPGSNLYYEVKVLTYDPDSQLYTVIYKDGTELDLKETDIKSNVSFRQTSGRSRSRSPSRRRSRSRSRGQPPALLARVSSSRAAESGRDKLKGTAEEEVSLAPLVRRGFYHFFCYLYFTLFSRRFYPKRLTIGRHQQFSFDFYRILSLQTKSPDKAQTCQ</sequence>
<name>A0AAY4AX95_9TELE</name>
<dbReference type="InterPro" id="IPR019023">
    <property type="entry name" value="Lamin-B_rcpt_of_tudor"/>
</dbReference>
<evidence type="ECO:0000313" key="4">
    <source>
        <dbReference type="Proteomes" id="UP000694580"/>
    </source>
</evidence>
<dbReference type="Ensembl" id="ENSDCDT00010014127.1">
    <property type="protein sequence ID" value="ENSDCDP00010013407.1"/>
    <property type="gene ID" value="ENSDCDG00010006129.1"/>
</dbReference>
<dbReference type="Pfam" id="PF09465">
    <property type="entry name" value="LBR_tudor"/>
    <property type="match status" value="1"/>
</dbReference>
<evidence type="ECO:0000256" key="1">
    <source>
        <dbReference type="SAM" id="MobiDB-lite"/>
    </source>
</evidence>
<dbReference type="SMART" id="SM00333">
    <property type="entry name" value="TUDOR"/>
    <property type="match status" value="1"/>
</dbReference>
<organism evidence="3 4">
    <name type="scientific">Denticeps clupeoides</name>
    <name type="common">denticle herring</name>
    <dbReference type="NCBI Taxonomy" id="299321"/>
    <lineage>
        <taxon>Eukaryota</taxon>
        <taxon>Metazoa</taxon>
        <taxon>Chordata</taxon>
        <taxon>Craniata</taxon>
        <taxon>Vertebrata</taxon>
        <taxon>Euteleostomi</taxon>
        <taxon>Actinopterygii</taxon>
        <taxon>Neopterygii</taxon>
        <taxon>Teleostei</taxon>
        <taxon>Clupei</taxon>
        <taxon>Clupeiformes</taxon>
        <taxon>Denticipitoidei</taxon>
        <taxon>Denticipitidae</taxon>
        <taxon>Denticeps</taxon>
    </lineage>
</organism>
<feature type="domain" description="Tudor" evidence="2">
    <location>
        <begin position="4"/>
        <end position="62"/>
    </location>
</feature>
<reference evidence="3 4" key="1">
    <citation type="submission" date="2020-06" db="EMBL/GenBank/DDBJ databases">
        <authorList>
            <consortium name="Wellcome Sanger Institute Data Sharing"/>
        </authorList>
    </citation>
    <scope>NUCLEOTIDE SEQUENCE [LARGE SCALE GENOMIC DNA]</scope>
</reference>
<dbReference type="Proteomes" id="UP000694580">
    <property type="component" value="Chromosome 14"/>
</dbReference>
<accession>A0AAY4AX95</accession>
<dbReference type="Gene3D" id="2.30.30.140">
    <property type="match status" value="1"/>
</dbReference>
<dbReference type="CDD" id="cd20381">
    <property type="entry name" value="Tudor_LBR"/>
    <property type="match status" value="1"/>
</dbReference>
<evidence type="ECO:0000313" key="3">
    <source>
        <dbReference type="Ensembl" id="ENSDCDP00010013407.1"/>
    </source>
</evidence>
<keyword evidence="4" id="KW-1185">Reference proteome</keyword>